<reference evidence="1 2" key="1">
    <citation type="submission" date="2018-05" db="EMBL/GenBank/DDBJ databases">
        <title>Zavarzinia sp. HR-AS.</title>
        <authorList>
            <person name="Lee Y."/>
            <person name="Jeon C.O."/>
        </authorList>
    </citation>
    <scope>NUCLEOTIDE SEQUENCE [LARGE SCALE GENOMIC DNA]</scope>
    <source>
        <strain evidence="1 2">HR-AS</strain>
    </source>
</reference>
<dbReference type="Proteomes" id="UP000245461">
    <property type="component" value="Unassembled WGS sequence"/>
</dbReference>
<sequence>MNKLEPQAGACRVYLVIANPGGPDIADLKLDFILFNQDQVIEKRVAASLAPVAAGKTTVKLFDIDGQDCARIGSVLINDVMSCGTAEGAIADCAKRITPSSRTAAKLFK</sequence>
<organism evidence="1 2">
    <name type="scientific">Zavarzinia aquatilis</name>
    <dbReference type="NCBI Taxonomy" id="2211142"/>
    <lineage>
        <taxon>Bacteria</taxon>
        <taxon>Pseudomonadati</taxon>
        <taxon>Pseudomonadota</taxon>
        <taxon>Alphaproteobacteria</taxon>
        <taxon>Rhodospirillales</taxon>
        <taxon>Zavarziniaceae</taxon>
        <taxon>Zavarzinia</taxon>
    </lineage>
</organism>
<dbReference type="OrthoDB" id="7707524at2"/>
<dbReference type="EMBL" id="QGLE01000020">
    <property type="protein sequence ID" value="PWR17874.1"/>
    <property type="molecule type" value="Genomic_DNA"/>
</dbReference>
<comment type="caution">
    <text evidence="1">The sequence shown here is derived from an EMBL/GenBank/DDBJ whole genome shotgun (WGS) entry which is preliminary data.</text>
</comment>
<gene>
    <name evidence="1" type="ORF">DKG74_20350</name>
</gene>
<accession>A0A317DU19</accession>
<evidence type="ECO:0000313" key="1">
    <source>
        <dbReference type="EMBL" id="PWR17874.1"/>
    </source>
</evidence>
<keyword evidence="2" id="KW-1185">Reference proteome</keyword>
<protein>
    <submittedName>
        <fullName evidence="1">Tat pathway signal sequence domain protein</fullName>
    </submittedName>
</protein>
<proteinExistence type="predicted"/>
<evidence type="ECO:0000313" key="2">
    <source>
        <dbReference type="Proteomes" id="UP000245461"/>
    </source>
</evidence>
<name>A0A317DU19_9PROT</name>
<dbReference type="AlphaFoldDB" id="A0A317DU19"/>